<proteinExistence type="predicted"/>
<dbReference type="EMBL" id="CM056820">
    <property type="protein sequence ID" value="KAJ8616340.1"/>
    <property type="molecule type" value="Genomic_DNA"/>
</dbReference>
<protein>
    <submittedName>
        <fullName evidence="1">Uncharacterized protein</fullName>
    </submittedName>
</protein>
<organism evidence="1 2">
    <name type="scientific">Persea americana</name>
    <name type="common">Avocado</name>
    <dbReference type="NCBI Taxonomy" id="3435"/>
    <lineage>
        <taxon>Eukaryota</taxon>
        <taxon>Viridiplantae</taxon>
        <taxon>Streptophyta</taxon>
        <taxon>Embryophyta</taxon>
        <taxon>Tracheophyta</taxon>
        <taxon>Spermatophyta</taxon>
        <taxon>Magnoliopsida</taxon>
        <taxon>Magnoliidae</taxon>
        <taxon>Laurales</taxon>
        <taxon>Lauraceae</taxon>
        <taxon>Persea</taxon>
    </lineage>
</organism>
<name>A0ACC2K5F0_PERAE</name>
<comment type="caution">
    <text evidence="1">The sequence shown here is derived from an EMBL/GenBank/DDBJ whole genome shotgun (WGS) entry which is preliminary data.</text>
</comment>
<sequence length="131" mass="15455">MAVRDWLRKLKDAAYDAENLVDEFRIEALRRKVENQDGMLKKVGNLFHPLVFRFKMANKVQELRERFNDIAKERNDFHFREGVIEIPPPISTTRETCSYVIESEFVIVVKHRVLACVGKQHDEGCKHSKRK</sequence>
<evidence type="ECO:0000313" key="1">
    <source>
        <dbReference type="EMBL" id="KAJ8616340.1"/>
    </source>
</evidence>
<reference evidence="1 2" key="1">
    <citation type="journal article" date="2022" name="Hortic Res">
        <title>A haplotype resolved chromosomal level avocado genome allows analysis of novel avocado genes.</title>
        <authorList>
            <person name="Nath O."/>
            <person name="Fletcher S.J."/>
            <person name="Hayward A."/>
            <person name="Shaw L.M."/>
            <person name="Masouleh A.K."/>
            <person name="Furtado A."/>
            <person name="Henry R.J."/>
            <person name="Mitter N."/>
        </authorList>
    </citation>
    <scope>NUCLEOTIDE SEQUENCE [LARGE SCALE GENOMIC DNA]</scope>
    <source>
        <strain evidence="2">cv. Hass</strain>
    </source>
</reference>
<keyword evidence="2" id="KW-1185">Reference proteome</keyword>
<dbReference type="Proteomes" id="UP001234297">
    <property type="component" value="Chromosome 12"/>
</dbReference>
<gene>
    <name evidence="1" type="ORF">MRB53_035712</name>
</gene>
<accession>A0ACC2K5F0</accession>
<evidence type="ECO:0000313" key="2">
    <source>
        <dbReference type="Proteomes" id="UP001234297"/>
    </source>
</evidence>